<dbReference type="Proteomes" id="UP000256310">
    <property type="component" value="Unassembled WGS sequence"/>
</dbReference>
<dbReference type="EMBL" id="QRDP01000004">
    <property type="protein sequence ID" value="RED15833.1"/>
    <property type="molecule type" value="Genomic_DNA"/>
</dbReference>
<comment type="caution">
    <text evidence="2">The sequence shown here is derived from an EMBL/GenBank/DDBJ whole genome shotgun (WGS) entry which is preliminary data.</text>
</comment>
<feature type="compositionally biased region" description="Basic and acidic residues" evidence="1">
    <location>
        <begin position="146"/>
        <end position="155"/>
    </location>
</feature>
<reference evidence="2 3" key="1">
    <citation type="submission" date="2018-07" db="EMBL/GenBank/DDBJ databases">
        <title>Genomic Encyclopedia of Type Strains, Phase IV (KMG-IV): sequencing the most valuable type-strain genomes for metagenomic binning, comparative biology and taxonomic classification.</title>
        <authorList>
            <person name="Goeker M."/>
        </authorList>
    </citation>
    <scope>NUCLEOTIDE SEQUENCE [LARGE SCALE GENOMIC DNA]</scope>
    <source>
        <strain evidence="2 3">DSM 26725</strain>
    </source>
</reference>
<evidence type="ECO:0000256" key="1">
    <source>
        <dbReference type="SAM" id="MobiDB-lite"/>
    </source>
</evidence>
<feature type="region of interest" description="Disordered" evidence="1">
    <location>
        <begin position="15"/>
        <end position="188"/>
    </location>
</feature>
<dbReference type="AlphaFoldDB" id="A0A3D9FDJ8"/>
<feature type="compositionally biased region" description="Basic and acidic residues" evidence="1">
    <location>
        <begin position="57"/>
        <end position="72"/>
    </location>
</feature>
<protein>
    <submittedName>
        <fullName evidence="2">Uncharacterized protein</fullName>
    </submittedName>
</protein>
<organism evidence="2 3">
    <name type="scientific">Parasphingopyxis lamellibrachiae</name>
    <dbReference type="NCBI Taxonomy" id="680125"/>
    <lineage>
        <taxon>Bacteria</taxon>
        <taxon>Pseudomonadati</taxon>
        <taxon>Pseudomonadota</taxon>
        <taxon>Alphaproteobacteria</taxon>
        <taxon>Sphingomonadales</taxon>
        <taxon>Sphingomonadaceae</taxon>
        <taxon>Parasphingopyxis</taxon>
    </lineage>
</organism>
<feature type="compositionally biased region" description="Acidic residues" evidence="1">
    <location>
        <begin position="124"/>
        <end position="139"/>
    </location>
</feature>
<evidence type="ECO:0000313" key="2">
    <source>
        <dbReference type="EMBL" id="RED15833.1"/>
    </source>
</evidence>
<evidence type="ECO:0000313" key="3">
    <source>
        <dbReference type="Proteomes" id="UP000256310"/>
    </source>
</evidence>
<proteinExistence type="predicted"/>
<accession>A0A3D9FDJ8</accession>
<name>A0A3D9FDJ8_9SPHN</name>
<feature type="compositionally biased region" description="Basic and acidic residues" evidence="1">
    <location>
        <begin position="176"/>
        <end position="188"/>
    </location>
</feature>
<sequence>MGEEKFASLSSGLLARKGAAKPAMRRQGFINPEGNVTDDLGWNDMGLETPHPVNGDGDYHGEAPLPEVRKQQEQLAEGLGDADYTPFEPAEAQTFAVPGEEPEPQDEPTHTTNGHGGLSPMEPSDAEPEPVAEIDEQIEEPAPAVEAEHGLRAHGESPLSVKKADRIEPVEQNETAESHEPKEQDVPARQKVAFTLRLDKERHLKLRLASAVLNQSAQRLVTEALDQFLEQHPDVQALTGPLSAANKH</sequence>
<gene>
    <name evidence="2" type="ORF">DFR46_0840</name>
</gene>
<keyword evidence="3" id="KW-1185">Reference proteome</keyword>